<dbReference type="Gene3D" id="2.160.20.10">
    <property type="entry name" value="Single-stranded right-handed beta-helix, Pectin lyase-like"/>
    <property type="match status" value="1"/>
</dbReference>
<dbReference type="InterPro" id="IPR006626">
    <property type="entry name" value="PbH1"/>
</dbReference>
<sequence length="858" mass="93151">MFNKKLNLVLVMTLIVFLVGVTAVSAADADNTQSIQTDNQLQQHTNTQQTIEKTTTQTQNDETQTTKTNKKVETTSKNTVQNTKTINENKENTKTVKKAENTSVTVNSGNYFSYFNSGGRMLSKIGANTTVILTGEFENRNFEVSKPGVYVTGENVLIKNGQVKIAEKAIGATVTNLKIQISGTDYNYAISNQALNVTISNNEIKLQKVDGEAIGIKNIENNAKILNNNVTVEGPDEAIDWSGMSDKSGEVNTAAVKTLGGENVVVTGNILNVSKIEGAISNEYGTIDVIELKGKNATVKNNTIYLYAGRFGFAITATALQNSTIENNKIYGEGERYVDGIQVADGVSNVVIANNEITLNCNNSTIYKDDNEAMAFGIITSSMGGAGSENINIYNNTININATIGYGMEIYRTSYANITDNKLKLNGVYSSGISLAHSPNCLIIDNKVNTTGNSRIYTNQVVEEIIPANKGIEIQQESANTIVRGNVVNSTDEGNNAYALFINRTNDVLIENNTFDTNTQHGVDSMGYQNSTNITNRSTITGMTGKKTAQIIVTLPDNLTVGDKINLTAKVVDSTTKQAITSGKVVFKINGATVKVGNISTIKLNNKGIVQLEYDLIQLSSKTYKITAVFGGNSDYNRADSEAITFTPKKVDVKNPSIKTFNNVYTGDKILINETLFDKNNRQLIGSNKVAIKYNGKTIQKLTIKDGKLSTSVQIPLTASSGKNKLEIVVGETGRYSTTRIYVDVNTIKQAPVFTITKASAYPGTPVRFNVTIKTNVTNSNVLNGKVGYKINGITQYDMNDYGDKLNKTLTISNGTVSFNFVIPFDFASKSYKVTITFSGNSYVEAGRYTSDALTLLF</sequence>
<dbReference type="SUPFAM" id="SSF51126">
    <property type="entry name" value="Pectin lyase-like"/>
    <property type="match status" value="2"/>
</dbReference>
<organism evidence="3 5">
    <name type="scientific">Methanosphaera cuniculi</name>
    <dbReference type="NCBI Taxonomy" id="1077256"/>
    <lineage>
        <taxon>Archaea</taxon>
        <taxon>Methanobacteriati</taxon>
        <taxon>Methanobacteriota</taxon>
        <taxon>Methanomada group</taxon>
        <taxon>Methanobacteria</taxon>
        <taxon>Methanobacteriales</taxon>
        <taxon>Methanobacteriaceae</taxon>
        <taxon>Methanosphaera</taxon>
    </lineage>
</organism>
<dbReference type="Proteomes" id="UP000246004">
    <property type="component" value="Unassembled WGS sequence"/>
</dbReference>
<dbReference type="InterPro" id="IPR012334">
    <property type="entry name" value="Pectin_lyas_fold"/>
</dbReference>
<keyword evidence="5" id="KW-1185">Reference proteome</keyword>
<dbReference type="AlphaFoldDB" id="A0A2A2HCP8"/>
<dbReference type="Gene3D" id="2.60.40.10">
    <property type="entry name" value="Immunoglobulins"/>
    <property type="match status" value="1"/>
</dbReference>
<dbReference type="OrthoDB" id="82575at2157"/>
<evidence type="ECO:0000259" key="2">
    <source>
        <dbReference type="Pfam" id="PF16640"/>
    </source>
</evidence>
<dbReference type="SMART" id="SM00710">
    <property type="entry name" value="PbH1"/>
    <property type="match status" value="9"/>
</dbReference>
<accession>A0A2A2HCP8</accession>
<dbReference type="Proteomes" id="UP000217528">
    <property type="component" value="Unassembled WGS sequence"/>
</dbReference>
<evidence type="ECO:0000256" key="1">
    <source>
        <dbReference type="SAM" id="MobiDB-lite"/>
    </source>
</evidence>
<dbReference type="EMBL" id="LMVN01000023">
    <property type="protein sequence ID" value="PAV07024.1"/>
    <property type="molecule type" value="Genomic_DNA"/>
</dbReference>
<name>A0A2A2HCP8_9EURY</name>
<feature type="domain" description="Bacterial Ig-like" evidence="2">
    <location>
        <begin position="556"/>
        <end position="647"/>
    </location>
</feature>
<protein>
    <recommendedName>
        <fullName evidence="2">Bacterial Ig-like domain-containing protein</fullName>
    </recommendedName>
</protein>
<comment type="caution">
    <text evidence="3">The sequence shown here is derived from an EMBL/GenBank/DDBJ whole genome shotgun (WGS) entry which is preliminary data.</text>
</comment>
<dbReference type="RefSeq" id="WP_095608946.1">
    <property type="nucleotide sequence ID" value="NZ_LMVN01000023.1"/>
</dbReference>
<feature type="region of interest" description="Disordered" evidence="1">
    <location>
        <begin position="37"/>
        <end position="76"/>
    </location>
</feature>
<evidence type="ECO:0000313" key="6">
    <source>
        <dbReference type="Proteomes" id="UP000246004"/>
    </source>
</evidence>
<evidence type="ECO:0000313" key="5">
    <source>
        <dbReference type="Proteomes" id="UP000217528"/>
    </source>
</evidence>
<reference evidence="4 6" key="1">
    <citation type="submission" date="2016-04" db="EMBL/GenBank/DDBJ databases">
        <title>Genome sequence of Methanosphaera cuniculi DSM 4103.</title>
        <authorList>
            <person name="Poehlein A."/>
            <person name="Seedorf H."/>
            <person name="Daniel R."/>
        </authorList>
    </citation>
    <scope>NUCLEOTIDE SEQUENCE [LARGE SCALE GENOMIC DNA]</scope>
    <source>
        <strain evidence="4 6">DSM 4103</strain>
    </source>
</reference>
<reference evidence="3 5" key="2">
    <citation type="journal article" date="2017" name="BMC Genomics">
        <title>Genomic analysis of methanogenic archaea reveals a shift towards energy conservation.</title>
        <authorList>
            <person name="Gilmore S.P."/>
            <person name="Henske J.K."/>
            <person name="Sexton J.A."/>
            <person name="Solomon K.V."/>
            <person name="Seppala S."/>
            <person name="Yoo J.I."/>
            <person name="Huyett L.M."/>
            <person name="Pressman A."/>
            <person name="Cogan J.Z."/>
            <person name="Kivenson V."/>
            <person name="Peng X."/>
            <person name="Tan Y."/>
            <person name="Valentine D.L."/>
            <person name="O'Malley M.A."/>
        </authorList>
    </citation>
    <scope>NUCLEOTIDE SEQUENCE [LARGE SCALE GENOMIC DNA]</scope>
    <source>
        <strain evidence="3 5">1R-7</strain>
    </source>
</reference>
<dbReference type="InterPro" id="IPR032109">
    <property type="entry name" value="Big_3_5"/>
</dbReference>
<dbReference type="InterPro" id="IPR011050">
    <property type="entry name" value="Pectin_lyase_fold/virulence"/>
</dbReference>
<dbReference type="EMBL" id="LWMS01000005">
    <property type="protein sequence ID" value="PWL08913.1"/>
    <property type="molecule type" value="Genomic_DNA"/>
</dbReference>
<evidence type="ECO:0000313" key="3">
    <source>
        <dbReference type="EMBL" id="PAV07024.1"/>
    </source>
</evidence>
<feature type="compositionally biased region" description="Low complexity" evidence="1">
    <location>
        <begin position="37"/>
        <end position="67"/>
    </location>
</feature>
<proteinExistence type="predicted"/>
<evidence type="ECO:0000313" key="4">
    <source>
        <dbReference type="EMBL" id="PWL08913.1"/>
    </source>
</evidence>
<dbReference type="Pfam" id="PF16640">
    <property type="entry name" value="Big_3_5"/>
    <property type="match status" value="1"/>
</dbReference>
<dbReference type="InterPro" id="IPR013783">
    <property type="entry name" value="Ig-like_fold"/>
</dbReference>
<gene>
    <name evidence="3" type="ORF">ASJ82_01995</name>
    <name evidence="4" type="ORF">MSCUN_01800</name>
</gene>